<dbReference type="Proteomes" id="UP000254232">
    <property type="component" value="Unassembled WGS sequence"/>
</dbReference>
<dbReference type="SUPFAM" id="SSF55811">
    <property type="entry name" value="Nudix"/>
    <property type="match status" value="1"/>
</dbReference>
<comment type="similarity">
    <text evidence="2">Belongs to the Nudix hydrolase family. NudF subfamily.</text>
</comment>
<protein>
    <recommendedName>
        <fullName evidence="4">ADP-ribose pyrophosphatase</fullName>
        <ecNumber evidence="3">3.6.1.13</ecNumber>
    </recommendedName>
    <alternativeName>
        <fullName evidence="9">ADP-ribose diphosphatase</fullName>
    </alternativeName>
    <alternativeName>
        <fullName evidence="11">ADP-ribose phosphohydrolase</fullName>
    </alternativeName>
    <alternativeName>
        <fullName evidence="10">Adenosine diphosphoribose pyrophosphatase</fullName>
    </alternativeName>
</protein>
<dbReference type="Proteomes" id="UP000092643">
    <property type="component" value="Unassembled WGS sequence"/>
</dbReference>
<reference evidence="16" key="4">
    <citation type="journal article" date="2021" name="PeerJ">
        <title>Extensive microbial diversity within the chicken gut microbiome revealed by metagenomics and culture.</title>
        <authorList>
            <person name="Gilroy R."/>
            <person name="Ravi A."/>
            <person name="Getino M."/>
            <person name="Pursley I."/>
            <person name="Horton D.L."/>
            <person name="Alikhan N.F."/>
            <person name="Baker D."/>
            <person name="Gharbi K."/>
            <person name="Hall N."/>
            <person name="Watson M."/>
            <person name="Adriaenssens E.M."/>
            <person name="Foster-Nyarko E."/>
            <person name="Jarju S."/>
            <person name="Secka A."/>
            <person name="Antonio M."/>
            <person name="Oren A."/>
            <person name="Chaudhuri R.R."/>
            <person name="La Ragione R."/>
            <person name="Hildebrand F."/>
            <person name="Pallen M.J."/>
        </authorList>
    </citation>
    <scope>NUCLEOTIDE SEQUENCE</scope>
    <source>
        <strain evidence="16">ChiHjej11B10-15683</strain>
    </source>
</reference>
<dbReference type="GO" id="GO:0005829">
    <property type="term" value="C:cytosol"/>
    <property type="evidence" value="ECO:0007669"/>
    <property type="project" value="TreeGrafter"/>
</dbReference>
<evidence type="ECO:0000313" key="23">
    <source>
        <dbReference type="Proteomes" id="UP000254232"/>
    </source>
</evidence>
<evidence type="ECO:0000256" key="14">
    <source>
        <dbReference type="PIRSR" id="PIRSR604385-3"/>
    </source>
</evidence>
<dbReference type="EMBL" id="CP126975">
    <property type="protein sequence ID" value="WIM78947.1"/>
    <property type="molecule type" value="Genomic_DNA"/>
</dbReference>
<evidence type="ECO:0000256" key="11">
    <source>
        <dbReference type="ARBA" id="ARBA00033056"/>
    </source>
</evidence>
<evidence type="ECO:0000256" key="8">
    <source>
        <dbReference type="ARBA" id="ARBA00025164"/>
    </source>
</evidence>
<keyword evidence="24" id="KW-1185">Reference proteome</keyword>
<dbReference type="EMBL" id="JTJO01000025">
    <property type="protein sequence ID" value="OBW99142.1"/>
    <property type="molecule type" value="Genomic_DNA"/>
</dbReference>
<keyword evidence="6 17" id="KW-0378">Hydrolase</keyword>
<dbReference type="PATRIC" id="fig|750.22.peg.1030"/>
<evidence type="ECO:0000256" key="9">
    <source>
        <dbReference type="ARBA" id="ARBA00030162"/>
    </source>
</evidence>
<dbReference type="RefSeq" id="WP_013746265.1">
    <property type="nucleotide sequence ID" value="NZ_CP103874.1"/>
</dbReference>
<dbReference type="GO" id="GO:0047631">
    <property type="term" value="F:ADP-ribose diphosphatase activity"/>
    <property type="evidence" value="ECO:0007669"/>
    <property type="project" value="UniProtKB-EC"/>
</dbReference>
<dbReference type="PANTHER" id="PTHR11839:SF5">
    <property type="entry name" value="ADP-RIBOSE PYROPHOSPHATASE"/>
    <property type="match status" value="1"/>
</dbReference>
<dbReference type="NCBIfam" id="TIGR00052">
    <property type="entry name" value="nudix-type nucleoside diphosphatase, YffH/AdpP family"/>
    <property type="match status" value="1"/>
</dbReference>
<dbReference type="AlphaFoldDB" id="A0A0A2XVK2"/>
<keyword evidence="5 13" id="KW-0479">Metal-binding</keyword>
<evidence type="ECO:0000256" key="12">
    <source>
        <dbReference type="ARBA" id="ARBA00049546"/>
    </source>
</evidence>
<dbReference type="EMBL" id="UGGZ01000001">
    <property type="protein sequence ID" value="STO38614.1"/>
    <property type="molecule type" value="Genomic_DNA"/>
</dbReference>
<accession>A0A0A2XVK2</accession>
<evidence type="ECO:0000256" key="10">
    <source>
        <dbReference type="ARBA" id="ARBA00030308"/>
    </source>
</evidence>
<keyword evidence="7 13" id="KW-0460">Magnesium</keyword>
<reference evidence="20 24" key="6">
    <citation type="submission" date="2023-06" db="EMBL/GenBank/DDBJ databases">
        <title>Complete Genome Sequence of Gallibacterium anatis Strain BJF12, Isolated from a chicken with diarrhea.</title>
        <authorList>
            <person name="Guo F."/>
            <person name="Bu W."/>
            <person name="Xu F."/>
            <person name="Wen T."/>
        </authorList>
    </citation>
    <scope>NUCLEOTIDE SEQUENCE [LARGE SCALE GENOMIC DNA]</scope>
    <source>
        <strain evidence="20 24">BJF12</strain>
    </source>
</reference>
<dbReference type="GO" id="GO:0046872">
    <property type="term" value="F:metal ion binding"/>
    <property type="evidence" value="ECO:0007669"/>
    <property type="project" value="UniProtKB-KW"/>
</dbReference>
<dbReference type="GeneID" id="77262558"/>
<reference evidence="19 23" key="3">
    <citation type="submission" date="2018-06" db="EMBL/GenBank/DDBJ databases">
        <authorList>
            <consortium name="Pathogen Informatics"/>
            <person name="Doyle S."/>
        </authorList>
    </citation>
    <scope>NUCLEOTIDE SEQUENCE [LARGE SCALE GENOMIC DNA]</scope>
    <source>
        <strain evidence="19 23">NCTC11413</strain>
    </source>
</reference>
<evidence type="ECO:0000313" key="18">
    <source>
        <dbReference type="EMBL" id="OBW99142.1"/>
    </source>
</evidence>
<evidence type="ECO:0000256" key="13">
    <source>
        <dbReference type="PIRSR" id="PIRSR604385-2"/>
    </source>
</evidence>
<evidence type="ECO:0000313" key="16">
    <source>
        <dbReference type="EMBL" id="HJF74854.1"/>
    </source>
</evidence>
<reference evidence="17 21" key="1">
    <citation type="submission" date="2014-08" db="EMBL/GenBank/DDBJ databases">
        <title>Chaperone-usher fimbriae in a diverse selection of Gallibacterium genomes.</title>
        <authorList>
            <person name="Kudirkiene E."/>
            <person name="Bager R.J."/>
            <person name="Johnson T.J."/>
            <person name="Bojesen A.M."/>
        </authorList>
    </citation>
    <scope>NUCLEOTIDE SEQUENCE [LARGE SCALE GENOMIC DNA]</scope>
    <source>
        <strain evidence="17 21">20558/3kl.</strain>
    </source>
</reference>
<sequence length="210" mass="23572">MSDDKFIQQYGQKDIEIVSDEVVFKGFYTMKRVKFRHKLFSGEMSGIVTRELLAKNEATAVVLYDPQLDNVVLVEQVRIGAIDPKSPSSPWLLELVAGMIETGEQPAGVAVRESEEEAGVHLTEVMPIMQFWDSPGGMAERIHLFAGKVDSTKVGGIHGLAEENEDIRVHVVSRATAYQWLEQGRIDNGVAVIGLQWLQLNYKKLQQKWC</sequence>
<comment type="function">
    <text evidence="8">Acts on ADP-mannose and ADP-glucose as well as ADP-ribose. Prevents glycogen biosynthesis. The reaction catalyzed by this enzyme is a limiting step of the gluconeogenic process.</text>
</comment>
<dbReference type="InterPro" id="IPR000086">
    <property type="entry name" value="NUDIX_hydrolase_dom"/>
</dbReference>
<feature type="binding site" evidence="13">
    <location>
        <position position="165"/>
    </location>
    <ligand>
        <name>Mg(2+)</name>
        <dbReference type="ChEBI" id="CHEBI:18420"/>
        <label>1</label>
    </ligand>
</feature>
<reference evidence="16" key="5">
    <citation type="submission" date="2021-09" db="EMBL/GenBank/DDBJ databases">
        <authorList>
            <person name="Gilroy R."/>
        </authorList>
    </citation>
    <scope>NUCLEOTIDE SEQUENCE</scope>
    <source>
        <strain evidence="16">ChiHjej11B10-15683</strain>
    </source>
</reference>
<feature type="binding site" evidence="13">
    <location>
        <position position="113"/>
    </location>
    <ligand>
        <name>Mg(2+)</name>
        <dbReference type="ChEBI" id="CHEBI:18420"/>
        <label>1</label>
    </ligand>
</feature>
<dbReference type="Gene3D" id="3.90.79.10">
    <property type="entry name" value="Nucleoside Triphosphate Pyrophosphohydrolase"/>
    <property type="match status" value="1"/>
</dbReference>
<dbReference type="Proteomes" id="UP000030526">
    <property type="component" value="Unassembled WGS sequence"/>
</dbReference>
<name>A0A0A2XVK2_9PAST</name>
<evidence type="ECO:0000256" key="4">
    <source>
        <dbReference type="ARBA" id="ARBA00013297"/>
    </source>
</evidence>
<evidence type="ECO:0000313" key="17">
    <source>
        <dbReference type="EMBL" id="KGQ32071.1"/>
    </source>
</evidence>
<dbReference type="InterPro" id="IPR004385">
    <property type="entry name" value="NDP_pyrophosphatase"/>
</dbReference>
<evidence type="ECO:0000256" key="3">
    <source>
        <dbReference type="ARBA" id="ARBA00012453"/>
    </source>
</evidence>
<evidence type="ECO:0000256" key="1">
    <source>
        <dbReference type="ARBA" id="ARBA00001946"/>
    </source>
</evidence>
<evidence type="ECO:0000313" key="20">
    <source>
        <dbReference type="EMBL" id="WIM78947.1"/>
    </source>
</evidence>
<dbReference type="OrthoDB" id="5292471at2"/>
<dbReference type="GO" id="GO:0006753">
    <property type="term" value="P:nucleoside phosphate metabolic process"/>
    <property type="evidence" value="ECO:0007669"/>
    <property type="project" value="TreeGrafter"/>
</dbReference>
<feature type="binding site" evidence="13">
    <location>
        <position position="97"/>
    </location>
    <ligand>
        <name>Mg(2+)</name>
        <dbReference type="ChEBI" id="CHEBI:18420"/>
        <label>1</label>
    </ligand>
</feature>
<evidence type="ECO:0000259" key="15">
    <source>
        <dbReference type="PROSITE" id="PS51462"/>
    </source>
</evidence>
<dbReference type="GO" id="GO:0019693">
    <property type="term" value="P:ribose phosphate metabolic process"/>
    <property type="evidence" value="ECO:0007669"/>
    <property type="project" value="TreeGrafter"/>
</dbReference>
<evidence type="ECO:0000256" key="6">
    <source>
        <dbReference type="ARBA" id="ARBA00022801"/>
    </source>
</evidence>
<dbReference type="PANTHER" id="PTHR11839">
    <property type="entry name" value="UDP/ADP-SUGAR PYROPHOSPHATASE"/>
    <property type="match status" value="1"/>
</dbReference>
<evidence type="ECO:0000256" key="5">
    <source>
        <dbReference type="ARBA" id="ARBA00022723"/>
    </source>
</evidence>
<dbReference type="NCBIfam" id="NF008003">
    <property type="entry name" value="PRK10729.1"/>
    <property type="match status" value="1"/>
</dbReference>
<feature type="domain" description="Nudix hydrolase" evidence="15">
    <location>
        <begin position="54"/>
        <end position="199"/>
    </location>
</feature>
<dbReference type="Pfam" id="PF00293">
    <property type="entry name" value="NUDIX"/>
    <property type="match status" value="1"/>
</dbReference>
<feature type="short sequence motif" description="Nudix box" evidence="14">
    <location>
        <begin position="98"/>
        <end position="120"/>
    </location>
</feature>
<comment type="catalytic activity">
    <reaction evidence="12">
        <text>ADP-D-ribose + H2O = D-ribose 5-phosphate + AMP + 2 H(+)</text>
        <dbReference type="Rhea" id="RHEA:10412"/>
        <dbReference type="ChEBI" id="CHEBI:15377"/>
        <dbReference type="ChEBI" id="CHEBI:15378"/>
        <dbReference type="ChEBI" id="CHEBI:57967"/>
        <dbReference type="ChEBI" id="CHEBI:78346"/>
        <dbReference type="ChEBI" id="CHEBI:456215"/>
        <dbReference type="EC" id="3.6.1.13"/>
    </reaction>
</comment>
<dbReference type="Proteomes" id="UP000749334">
    <property type="component" value="Unassembled WGS sequence"/>
</dbReference>
<dbReference type="InterPro" id="IPR015797">
    <property type="entry name" value="NUDIX_hydrolase-like_dom_sf"/>
</dbReference>
<feature type="binding site" evidence="13">
    <location>
        <position position="117"/>
    </location>
    <ligand>
        <name>Mg(2+)</name>
        <dbReference type="ChEBI" id="CHEBI:18420"/>
        <label>1</label>
    </ligand>
</feature>
<dbReference type="Proteomes" id="UP001226750">
    <property type="component" value="Chromosome"/>
</dbReference>
<dbReference type="PROSITE" id="PS51462">
    <property type="entry name" value="NUDIX"/>
    <property type="match status" value="1"/>
</dbReference>
<evidence type="ECO:0000256" key="2">
    <source>
        <dbReference type="ARBA" id="ARBA00007482"/>
    </source>
</evidence>
<dbReference type="GO" id="GO:0019144">
    <property type="term" value="F:ADP-sugar diphosphatase activity"/>
    <property type="evidence" value="ECO:0007669"/>
    <property type="project" value="TreeGrafter"/>
</dbReference>
<proteinExistence type="inferred from homology"/>
<dbReference type="PROSITE" id="PS00893">
    <property type="entry name" value="NUDIX_BOX"/>
    <property type="match status" value="1"/>
</dbReference>
<evidence type="ECO:0000313" key="19">
    <source>
        <dbReference type="EMBL" id="STO38614.1"/>
    </source>
</evidence>
<gene>
    <name evidence="17" type="primary">nudF</name>
    <name evidence="17" type="ORF">JP32_05050</name>
    <name evidence="16" type="ORF">K8W15_11860</name>
    <name evidence="19" type="ORF">NCTC11413_01748</name>
    <name evidence="20" type="ORF">QP018_09215</name>
    <name evidence="18" type="ORF">QV03_05025</name>
</gene>
<evidence type="ECO:0000313" key="24">
    <source>
        <dbReference type="Proteomes" id="UP001226750"/>
    </source>
</evidence>
<dbReference type="EMBL" id="DYVQ01000097">
    <property type="protein sequence ID" value="HJF74854.1"/>
    <property type="molecule type" value="Genomic_DNA"/>
</dbReference>
<evidence type="ECO:0000256" key="7">
    <source>
        <dbReference type="ARBA" id="ARBA00022842"/>
    </source>
</evidence>
<evidence type="ECO:0000313" key="21">
    <source>
        <dbReference type="Proteomes" id="UP000030526"/>
    </source>
</evidence>
<dbReference type="OMA" id="TIIALQW"/>
<comment type="cofactor">
    <cofactor evidence="1 13">
        <name>Mg(2+)</name>
        <dbReference type="ChEBI" id="CHEBI:18420"/>
    </cofactor>
</comment>
<evidence type="ECO:0000313" key="22">
    <source>
        <dbReference type="Proteomes" id="UP000092643"/>
    </source>
</evidence>
<reference evidence="18 22" key="2">
    <citation type="submission" date="2014-11" db="EMBL/GenBank/DDBJ databases">
        <title>Pan-genome of Gallibacterium spp.</title>
        <authorList>
            <person name="Kudirkiene E."/>
            <person name="Bojesen A.M."/>
        </authorList>
    </citation>
    <scope>NUCLEOTIDE SEQUENCE [LARGE SCALE GENOMIC DNA]</scope>
    <source>
        <strain evidence="18 22">F 279</strain>
    </source>
</reference>
<dbReference type="EC" id="3.6.1.13" evidence="3"/>
<dbReference type="CDD" id="cd24155">
    <property type="entry name" value="NUDIX_ADPRase"/>
    <property type="match status" value="1"/>
</dbReference>
<dbReference type="InterPro" id="IPR020084">
    <property type="entry name" value="NUDIX_hydrolase_CS"/>
</dbReference>
<organism evidence="17 21">
    <name type="scientific">Gallibacterium anatis</name>
    <dbReference type="NCBI Taxonomy" id="750"/>
    <lineage>
        <taxon>Bacteria</taxon>
        <taxon>Pseudomonadati</taxon>
        <taxon>Pseudomonadota</taxon>
        <taxon>Gammaproteobacteria</taxon>
        <taxon>Pasteurellales</taxon>
        <taxon>Pasteurellaceae</taxon>
        <taxon>Gallibacterium</taxon>
    </lineage>
</organism>
<dbReference type="EMBL" id="JPXS01000025">
    <property type="protein sequence ID" value="KGQ32071.1"/>
    <property type="molecule type" value="Genomic_DNA"/>
</dbReference>